<keyword evidence="3" id="KW-1185">Reference proteome</keyword>
<evidence type="ECO:0000313" key="2">
    <source>
        <dbReference type="EMBL" id="CAL6110808.1"/>
    </source>
</evidence>
<proteinExistence type="predicted"/>
<accession>A0AA86TFN2</accession>
<organism evidence="1">
    <name type="scientific">Hexamita inflata</name>
    <dbReference type="NCBI Taxonomy" id="28002"/>
    <lineage>
        <taxon>Eukaryota</taxon>
        <taxon>Metamonada</taxon>
        <taxon>Diplomonadida</taxon>
        <taxon>Hexamitidae</taxon>
        <taxon>Hexamitinae</taxon>
        <taxon>Hexamita</taxon>
    </lineage>
</organism>
<evidence type="ECO:0000313" key="3">
    <source>
        <dbReference type="Proteomes" id="UP001642409"/>
    </source>
</evidence>
<protein>
    <submittedName>
        <fullName evidence="2">Hypothetical_protein</fullName>
    </submittedName>
</protein>
<dbReference type="EMBL" id="CATOUU010000088">
    <property type="protein sequence ID" value="CAI9916016.1"/>
    <property type="molecule type" value="Genomic_DNA"/>
</dbReference>
<name>A0AA86TFN2_9EUKA</name>
<reference evidence="1" key="1">
    <citation type="submission" date="2023-06" db="EMBL/GenBank/DDBJ databases">
        <authorList>
            <person name="Kurt Z."/>
        </authorList>
    </citation>
    <scope>NUCLEOTIDE SEQUENCE</scope>
</reference>
<reference evidence="2 3" key="2">
    <citation type="submission" date="2024-07" db="EMBL/GenBank/DDBJ databases">
        <authorList>
            <person name="Akdeniz Z."/>
        </authorList>
    </citation>
    <scope>NUCLEOTIDE SEQUENCE [LARGE SCALE GENOMIC DNA]</scope>
</reference>
<dbReference type="Proteomes" id="UP001642409">
    <property type="component" value="Unassembled WGS sequence"/>
</dbReference>
<comment type="caution">
    <text evidence="1">The sequence shown here is derived from an EMBL/GenBank/DDBJ whole genome shotgun (WGS) entry which is preliminary data.</text>
</comment>
<gene>
    <name evidence="1" type="ORF">HINF_LOCUS3661</name>
    <name evidence="2" type="ORF">HINF_LOCUS76095</name>
</gene>
<dbReference type="AlphaFoldDB" id="A0AA86TFN2"/>
<dbReference type="EMBL" id="CAXDID020000696">
    <property type="protein sequence ID" value="CAL6110808.1"/>
    <property type="molecule type" value="Genomic_DNA"/>
</dbReference>
<evidence type="ECO:0000313" key="1">
    <source>
        <dbReference type="EMBL" id="CAI9916016.1"/>
    </source>
</evidence>
<sequence>MKQQSARHNVRFQIGQNISTLIILQNDSLNCNLIISTKAQFNHSIFISQIMTIHKSKLSYTQRYHKLISTSYLIFQDSHSEQPPQTTQVSSALELTLLTSEVIFVTIFGMAGMNLGTSVSAATRSASKFRAGNNVITLQSVSSCSCSFTLESEISAIYQLHKICVCVLLFYIVSSIRTSFCITGSESRISFQFIQKLTYSLLSVLCGADTTYGINGCAGISGFRFGFYFLGFFDFGFTFSDFF</sequence>